<evidence type="ECO:0000313" key="11">
    <source>
        <dbReference type="EMBL" id="PSF35658.1"/>
    </source>
</evidence>
<accession>A0A2T1LV98</accession>
<dbReference type="InterPro" id="IPR000212">
    <property type="entry name" value="DNA_helicase_UvrD/REP"/>
</dbReference>
<reference evidence="11 12" key="1">
    <citation type="submission" date="2018-03" db="EMBL/GenBank/DDBJ databases">
        <title>The ancient ancestry and fast evolution of plastids.</title>
        <authorList>
            <person name="Moore K.R."/>
            <person name="Magnabosco C."/>
            <person name="Momper L."/>
            <person name="Gold D.A."/>
            <person name="Bosak T."/>
            <person name="Fournier G.P."/>
        </authorList>
    </citation>
    <scope>NUCLEOTIDE SEQUENCE [LARGE SCALE GENOMIC DNA]</scope>
    <source>
        <strain evidence="11 12">CCALA 016</strain>
    </source>
</reference>
<feature type="binding site" evidence="9">
    <location>
        <begin position="225"/>
        <end position="232"/>
    </location>
    <ligand>
        <name>ATP</name>
        <dbReference type="ChEBI" id="CHEBI:30616"/>
    </ligand>
</feature>
<comment type="catalytic activity">
    <reaction evidence="8">
        <text>ATP + H2O = ADP + phosphate + H(+)</text>
        <dbReference type="Rhea" id="RHEA:13065"/>
        <dbReference type="ChEBI" id="CHEBI:15377"/>
        <dbReference type="ChEBI" id="CHEBI:15378"/>
        <dbReference type="ChEBI" id="CHEBI:30616"/>
        <dbReference type="ChEBI" id="CHEBI:43474"/>
        <dbReference type="ChEBI" id="CHEBI:456216"/>
        <dbReference type="EC" id="5.6.2.4"/>
    </reaction>
</comment>
<evidence type="ECO:0000256" key="7">
    <source>
        <dbReference type="ARBA" id="ARBA00034808"/>
    </source>
</evidence>
<dbReference type="GO" id="GO:0005829">
    <property type="term" value="C:cytosol"/>
    <property type="evidence" value="ECO:0007669"/>
    <property type="project" value="TreeGrafter"/>
</dbReference>
<keyword evidence="4 9" id="KW-0067">ATP-binding</keyword>
<evidence type="ECO:0000256" key="6">
    <source>
        <dbReference type="ARBA" id="ARBA00034617"/>
    </source>
</evidence>
<evidence type="ECO:0000256" key="1">
    <source>
        <dbReference type="ARBA" id="ARBA00022741"/>
    </source>
</evidence>
<feature type="domain" description="UvrD-like helicase ATP-binding" evidence="10">
    <location>
        <begin position="204"/>
        <end position="484"/>
    </location>
</feature>
<dbReference type="InterPro" id="IPR027417">
    <property type="entry name" value="P-loop_NTPase"/>
</dbReference>
<evidence type="ECO:0000256" key="2">
    <source>
        <dbReference type="ARBA" id="ARBA00022801"/>
    </source>
</evidence>
<evidence type="ECO:0000256" key="4">
    <source>
        <dbReference type="ARBA" id="ARBA00022840"/>
    </source>
</evidence>
<keyword evidence="5" id="KW-0413">Isomerase</keyword>
<evidence type="ECO:0000259" key="10">
    <source>
        <dbReference type="PROSITE" id="PS51198"/>
    </source>
</evidence>
<proteinExistence type="predicted"/>
<dbReference type="InterPro" id="IPR014016">
    <property type="entry name" value="UvrD-like_ATP-bd"/>
</dbReference>
<dbReference type="EMBL" id="PXOH01000018">
    <property type="protein sequence ID" value="PSF35658.1"/>
    <property type="molecule type" value="Genomic_DNA"/>
</dbReference>
<comment type="caution">
    <text evidence="11">The sequence shown here is derived from an EMBL/GenBank/DDBJ whole genome shotgun (WGS) entry which is preliminary data.</text>
</comment>
<dbReference type="Gene3D" id="3.40.50.300">
    <property type="entry name" value="P-loop containing nucleotide triphosphate hydrolases"/>
    <property type="match status" value="2"/>
</dbReference>
<dbReference type="PANTHER" id="PTHR11070">
    <property type="entry name" value="UVRD / RECB / PCRA DNA HELICASE FAMILY MEMBER"/>
    <property type="match status" value="1"/>
</dbReference>
<dbReference type="GO" id="GO:0016887">
    <property type="term" value="F:ATP hydrolysis activity"/>
    <property type="evidence" value="ECO:0007669"/>
    <property type="project" value="RHEA"/>
</dbReference>
<dbReference type="AlphaFoldDB" id="A0A2T1LV98"/>
<keyword evidence="2 9" id="KW-0378">Hydrolase</keyword>
<evidence type="ECO:0000256" key="5">
    <source>
        <dbReference type="ARBA" id="ARBA00023235"/>
    </source>
</evidence>
<sequence length="670" mass="77958">MSSWSISITDSFLNSSLTLPNKIRDKLPDVIEKLKNNPKPTNGHSVKIKGIDLWRIYVTHRYRLFYKYDNQWVKLLKIVERDKDTYKSENLMSIAEEESLCVIKIDEDESLPTQSSFLTSEQLEHWEIPKEYHERLLSIDQEDDLLELPIEPKWIEIIIDCLPSREKSIEEELDLIDKKAEYVLEESDDIRKYLQGEIKNFYLKLSEEQEKILNQKNDYPLLIKGGPGTGKSILAYYQTKKLLKDGYKKILFTTINPSLIEYYIKPLKALIGDDLQAKGVTLKTVDELASEIYRRSYGERYKLATEEICLFCLKSVIHEITIIPSIKNQIINLGLNYLLDEILIVIESRGIESCDEYLQISRFGLGYKPEKQIMEQIWEIYVQWKKILRKSGYITTEHIRQKALEIINKKNTSVFNAIVIDEAQDLSPVAIEILMKLAISKNKFYLTADTEQSLKKLPFAWDFLQDENEYKGEIRTLNRSFRNTEQIGKAYPSIISSVETASFSNLRGEKPKIILTDDLLNQAKLIKVFFKQSSKKFKLPIYTGVILSPERQYGEFLARQLSFYGLASEYQDKLNHNSSNSCIRVLSLESVKGLEFPFVVVVGLTEGLLPNYINNSHRDEQKELLKQQRQLFYIACSRAMRSLLVFGSKNQPSSFLEPLRENDYWQIEVL</sequence>
<dbReference type="GO" id="GO:0003677">
    <property type="term" value="F:DNA binding"/>
    <property type="evidence" value="ECO:0007669"/>
    <property type="project" value="InterPro"/>
</dbReference>
<dbReference type="EC" id="5.6.2.4" evidence="7"/>
<dbReference type="PANTHER" id="PTHR11070:SF45">
    <property type="entry name" value="DNA 3'-5' HELICASE"/>
    <property type="match status" value="1"/>
</dbReference>
<evidence type="ECO:0000256" key="3">
    <source>
        <dbReference type="ARBA" id="ARBA00022806"/>
    </source>
</evidence>
<reference evidence="11 12" key="2">
    <citation type="submission" date="2018-03" db="EMBL/GenBank/DDBJ databases">
        <authorList>
            <person name="Keele B.F."/>
        </authorList>
    </citation>
    <scope>NUCLEOTIDE SEQUENCE [LARGE SCALE GENOMIC DNA]</scope>
    <source>
        <strain evidence="11 12">CCALA 016</strain>
    </source>
</reference>
<organism evidence="11 12">
    <name type="scientific">Aphanothece hegewaldii CCALA 016</name>
    <dbReference type="NCBI Taxonomy" id="2107694"/>
    <lineage>
        <taxon>Bacteria</taxon>
        <taxon>Bacillati</taxon>
        <taxon>Cyanobacteriota</taxon>
        <taxon>Cyanophyceae</taxon>
        <taxon>Oscillatoriophycideae</taxon>
        <taxon>Chroococcales</taxon>
        <taxon>Aphanothecaceae</taxon>
        <taxon>Aphanothece</taxon>
    </lineage>
</organism>
<dbReference type="Gene3D" id="3.30.2310.20">
    <property type="entry name" value="RelE-like"/>
    <property type="match status" value="1"/>
</dbReference>
<dbReference type="SUPFAM" id="SSF52540">
    <property type="entry name" value="P-loop containing nucleoside triphosphate hydrolases"/>
    <property type="match status" value="1"/>
</dbReference>
<keyword evidence="3 9" id="KW-0347">Helicase</keyword>
<keyword evidence="12" id="KW-1185">Reference proteome</keyword>
<dbReference type="Pfam" id="PF00580">
    <property type="entry name" value="UvrD-helicase"/>
    <property type="match status" value="1"/>
</dbReference>
<dbReference type="InterPro" id="IPR014017">
    <property type="entry name" value="DNA_helicase_UvrD-like_C"/>
</dbReference>
<dbReference type="Proteomes" id="UP000239001">
    <property type="component" value="Unassembled WGS sequence"/>
</dbReference>
<dbReference type="RefSeq" id="WP_106457833.1">
    <property type="nucleotide sequence ID" value="NZ_PXOH01000018.1"/>
</dbReference>
<evidence type="ECO:0000313" key="12">
    <source>
        <dbReference type="Proteomes" id="UP000239001"/>
    </source>
</evidence>
<dbReference type="GO" id="GO:0005524">
    <property type="term" value="F:ATP binding"/>
    <property type="evidence" value="ECO:0007669"/>
    <property type="project" value="UniProtKB-UniRule"/>
</dbReference>
<evidence type="ECO:0000256" key="9">
    <source>
        <dbReference type="PROSITE-ProRule" id="PRU00560"/>
    </source>
</evidence>
<dbReference type="SUPFAM" id="SSF143011">
    <property type="entry name" value="RelE-like"/>
    <property type="match status" value="1"/>
</dbReference>
<keyword evidence="1 9" id="KW-0547">Nucleotide-binding</keyword>
<dbReference type="PROSITE" id="PS51198">
    <property type="entry name" value="UVRD_HELICASE_ATP_BIND"/>
    <property type="match status" value="1"/>
</dbReference>
<dbReference type="GO" id="GO:0043138">
    <property type="term" value="F:3'-5' DNA helicase activity"/>
    <property type="evidence" value="ECO:0007669"/>
    <property type="project" value="UniProtKB-EC"/>
</dbReference>
<dbReference type="GO" id="GO:0000725">
    <property type="term" value="P:recombinational repair"/>
    <property type="evidence" value="ECO:0007669"/>
    <property type="project" value="TreeGrafter"/>
</dbReference>
<dbReference type="InterPro" id="IPR035093">
    <property type="entry name" value="RelE/ParE_toxin_dom_sf"/>
</dbReference>
<protein>
    <recommendedName>
        <fullName evidence="7">DNA 3'-5' helicase</fullName>
        <ecNumber evidence="7">5.6.2.4</ecNumber>
    </recommendedName>
</protein>
<comment type="catalytic activity">
    <reaction evidence="6">
        <text>Couples ATP hydrolysis with the unwinding of duplex DNA by translocating in the 3'-5' direction.</text>
        <dbReference type="EC" id="5.6.2.4"/>
    </reaction>
</comment>
<dbReference type="OrthoDB" id="9787585at2"/>
<gene>
    <name evidence="11" type="ORF">C7H19_15560</name>
</gene>
<name>A0A2T1LV98_9CHRO</name>
<evidence type="ECO:0000256" key="8">
    <source>
        <dbReference type="ARBA" id="ARBA00048988"/>
    </source>
</evidence>
<dbReference type="Pfam" id="PF13361">
    <property type="entry name" value="UvrD_C"/>
    <property type="match status" value="1"/>
</dbReference>